<dbReference type="EMBL" id="CAJOBC010108470">
    <property type="protein sequence ID" value="CAF4514359.1"/>
    <property type="molecule type" value="Genomic_DNA"/>
</dbReference>
<keyword evidence="3" id="KW-1185">Reference proteome</keyword>
<evidence type="ECO:0000313" key="3">
    <source>
        <dbReference type="Proteomes" id="UP000663829"/>
    </source>
</evidence>
<reference evidence="1" key="1">
    <citation type="submission" date="2021-02" db="EMBL/GenBank/DDBJ databases">
        <authorList>
            <person name="Nowell W R."/>
        </authorList>
    </citation>
    <scope>NUCLEOTIDE SEQUENCE</scope>
</reference>
<dbReference type="InterPro" id="IPR027417">
    <property type="entry name" value="P-loop_NTPase"/>
</dbReference>
<accession>A0A816CHI7</accession>
<dbReference type="Proteomes" id="UP000663829">
    <property type="component" value="Unassembled WGS sequence"/>
</dbReference>
<name>A0A816CHI7_9BILA</name>
<evidence type="ECO:0000313" key="1">
    <source>
        <dbReference type="EMBL" id="CAF1622820.1"/>
    </source>
</evidence>
<organism evidence="1 3">
    <name type="scientific">Didymodactylos carnosus</name>
    <dbReference type="NCBI Taxonomy" id="1234261"/>
    <lineage>
        <taxon>Eukaryota</taxon>
        <taxon>Metazoa</taxon>
        <taxon>Spiralia</taxon>
        <taxon>Gnathifera</taxon>
        <taxon>Rotifera</taxon>
        <taxon>Eurotatoria</taxon>
        <taxon>Bdelloidea</taxon>
        <taxon>Philodinida</taxon>
        <taxon>Philodinidae</taxon>
        <taxon>Didymodactylos</taxon>
    </lineage>
</organism>
<protein>
    <recommendedName>
        <fullName evidence="4">VLIG-type G domain-containing protein</fullName>
    </recommendedName>
</protein>
<feature type="non-terminal residue" evidence="1">
    <location>
        <position position="355"/>
    </location>
</feature>
<feature type="non-terminal residue" evidence="1">
    <location>
        <position position="1"/>
    </location>
</feature>
<evidence type="ECO:0008006" key="4">
    <source>
        <dbReference type="Google" id="ProtNLM"/>
    </source>
</evidence>
<evidence type="ECO:0000313" key="2">
    <source>
        <dbReference type="EMBL" id="CAF4514359.1"/>
    </source>
</evidence>
<dbReference type="Gene3D" id="3.40.50.300">
    <property type="entry name" value="P-loop containing nucleotide triphosphate hydrolases"/>
    <property type="match status" value="1"/>
</dbReference>
<dbReference type="OrthoDB" id="2135133at2759"/>
<gene>
    <name evidence="1" type="ORF">GPM918_LOCUS43840</name>
    <name evidence="2" type="ORF">SRO942_LOCUS45465</name>
</gene>
<dbReference type="AlphaFoldDB" id="A0A816CHI7"/>
<comment type="caution">
    <text evidence="1">The sequence shown here is derived from an EMBL/GenBank/DDBJ whole genome shotgun (WGS) entry which is preliminary data.</text>
</comment>
<sequence>IAYHKNSTIIICDTEGLMSLEESGSLFDNQMITMAILSSNLVIINHKGELSSNVEDLIGMSLYAKIQIGGTPVKSKLLFVLRDQTNRDLKIFSQQLNKLKDNLQEKGSFLKVSIDEELDIKSDNIRLLPSAFTEDINPDYNIEQRWRTQTFPIEINNLRTNIFLSLDEQIQQQSQQKCLCKTFDYLYNKLTNNWKLIDDLGGSLLECKNLYALSIQNDLKEIAQKIIAEKSKTLYSQCKDLLDNELQKQNELSPVIYMKSTIDYGTKLLNDQTTIFVHEAIDEFISQTQQSYYARTRTSVQNNIEPSIRNTQNYLQQLFVEDVYRAIQKKMAIDFEKKLSKLAKRLTKIKDNEQQ</sequence>
<dbReference type="EMBL" id="CAJNOQ010041195">
    <property type="protein sequence ID" value="CAF1622820.1"/>
    <property type="molecule type" value="Genomic_DNA"/>
</dbReference>
<proteinExistence type="predicted"/>
<dbReference type="Proteomes" id="UP000681722">
    <property type="component" value="Unassembled WGS sequence"/>
</dbReference>